<dbReference type="OrthoDB" id="3490397at2759"/>
<keyword evidence="1" id="KW-0732">Signal</keyword>
<evidence type="ECO:0000256" key="1">
    <source>
        <dbReference type="SAM" id="SignalP"/>
    </source>
</evidence>
<evidence type="ECO:0000313" key="3">
    <source>
        <dbReference type="Proteomes" id="UP000191518"/>
    </source>
</evidence>
<name>A0A1V6REU2_9EURO</name>
<proteinExistence type="predicted"/>
<accession>A0A1V6REU2</accession>
<keyword evidence="3" id="KW-1185">Reference proteome</keyword>
<feature type="signal peptide" evidence="1">
    <location>
        <begin position="1"/>
        <end position="17"/>
    </location>
</feature>
<dbReference type="EMBL" id="MDYP01000061">
    <property type="protein sequence ID" value="OQD99752.1"/>
    <property type="molecule type" value="Genomic_DNA"/>
</dbReference>
<gene>
    <name evidence="2" type="ORF">PENVUL_c061G02802</name>
</gene>
<protein>
    <submittedName>
        <fullName evidence="2">Uncharacterized protein</fullName>
    </submittedName>
</protein>
<evidence type="ECO:0000313" key="2">
    <source>
        <dbReference type="EMBL" id="OQD99752.1"/>
    </source>
</evidence>
<reference evidence="3" key="1">
    <citation type="journal article" date="2017" name="Nat. Microbiol.">
        <title>Global analysis of biosynthetic gene clusters reveals vast potential of secondary metabolite production in Penicillium species.</title>
        <authorList>
            <person name="Nielsen J.C."/>
            <person name="Grijseels S."/>
            <person name="Prigent S."/>
            <person name="Ji B."/>
            <person name="Dainat J."/>
            <person name="Nielsen K.F."/>
            <person name="Frisvad J.C."/>
            <person name="Workman M."/>
            <person name="Nielsen J."/>
        </authorList>
    </citation>
    <scope>NUCLEOTIDE SEQUENCE [LARGE SCALE GENOMIC DNA]</scope>
    <source>
        <strain evidence="3">IBT 29486</strain>
    </source>
</reference>
<organism evidence="2 3">
    <name type="scientific">Penicillium vulpinum</name>
    <dbReference type="NCBI Taxonomy" id="29845"/>
    <lineage>
        <taxon>Eukaryota</taxon>
        <taxon>Fungi</taxon>
        <taxon>Dikarya</taxon>
        <taxon>Ascomycota</taxon>
        <taxon>Pezizomycotina</taxon>
        <taxon>Eurotiomycetes</taxon>
        <taxon>Eurotiomycetidae</taxon>
        <taxon>Eurotiales</taxon>
        <taxon>Aspergillaceae</taxon>
        <taxon>Penicillium</taxon>
    </lineage>
</organism>
<comment type="caution">
    <text evidence="2">The sequence shown here is derived from an EMBL/GenBank/DDBJ whole genome shotgun (WGS) entry which is preliminary data.</text>
</comment>
<sequence>MQLITILPVVLAGLTTALPAVLQSQTITDDIIWSVSNFTLGCSQGGCVFNYDIDGSQNTMTPKFHTHCDGIADKKVLCDDENITTIVSPAGYSTDGNPEWNVDITHTWRASLSDNSLATYFQHGAKNVAVPDHAPVQFVMKPTQEYGIA</sequence>
<feature type="chain" id="PRO_5012912584" evidence="1">
    <location>
        <begin position="18"/>
        <end position="149"/>
    </location>
</feature>
<dbReference type="Proteomes" id="UP000191518">
    <property type="component" value="Unassembled WGS sequence"/>
</dbReference>
<dbReference type="AlphaFoldDB" id="A0A1V6REU2"/>